<feature type="signal peptide" evidence="1">
    <location>
        <begin position="1"/>
        <end position="16"/>
    </location>
</feature>
<sequence length="241" mass="28324">MFLSFLLNNMLRLVHSVALVVRRPHSGTFSGRFLSVSGDSSVESEDDQATEIKEERRKGMFLKSKDMSLEELITVEGYLTSSKTSVVNMSTDSGLVRNGLQKVFGRFRRDPEEEKNEQRASKVRRRLREEKDKLMEAVGRSCNMEFEAVADGMDYAYMKARRRGIREMPGGLAKTRAVRRYEETESMVEFARDHLRKEVWEEMRFSSTRVLEKRFSHRMKGEYRDLPYKRKMIRRRKKSPT</sequence>
<keyword evidence="3" id="KW-1185">Reference proteome</keyword>
<reference evidence="2 3" key="1">
    <citation type="journal article" date="2023" name="Nat. Commun.">
        <title>Origin of minicircular mitochondrial genomes in red algae.</title>
        <authorList>
            <person name="Lee Y."/>
            <person name="Cho C.H."/>
            <person name="Lee Y.M."/>
            <person name="Park S.I."/>
            <person name="Yang J.H."/>
            <person name="West J.A."/>
            <person name="Bhattacharya D."/>
            <person name="Yoon H.S."/>
        </authorList>
    </citation>
    <scope>NUCLEOTIDE SEQUENCE [LARGE SCALE GENOMIC DNA]</scope>
    <source>
        <strain evidence="2 3">CCMP1338</strain>
        <tissue evidence="2">Whole cell</tissue>
    </source>
</reference>
<name>A0AAV8V4D9_9RHOD</name>
<dbReference type="Proteomes" id="UP001157974">
    <property type="component" value="Unassembled WGS sequence"/>
</dbReference>
<evidence type="ECO:0000313" key="2">
    <source>
        <dbReference type="EMBL" id="KAJ8908708.1"/>
    </source>
</evidence>
<proteinExistence type="predicted"/>
<dbReference type="EMBL" id="JAMWBK010000001">
    <property type="protein sequence ID" value="KAJ8908708.1"/>
    <property type="molecule type" value="Genomic_DNA"/>
</dbReference>
<accession>A0AAV8V4D9</accession>
<evidence type="ECO:0000256" key="1">
    <source>
        <dbReference type="SAM" id="SignalP"/>
    </source>
</evidence>
<protein>
    <submittedName>
        <fullName evidence="2">Uncharacterized protein</fullName>
    </submittedName>
</protein>
<organism evidence="2 3">
    <name type="scientific">Rhodosorus marinus</name>
    <dbReference type="NCBI Taxonomy" id="101924"/>
    <lineage>
        <taxon>Eukaryota</taxon>
        <taxon>Rhodophyta</taxon>
        <taxon>Stylonematophyceae</taxon>
        <taxon>Stylonematales</taxon>
        <taxon>Stylonemataceae</taxon>
        <taxon>Rhodosorus</taxon>
    </lineage>
</organism>
<keyword evidence="1" id="KW-0732">Signal</keyword>
<gene>
    <name evidence="2" type="ORF">NDN08_005413</name>
</gene>
<comment type="caution">
    <text evidence="2">The sequence shown here is derived from an EMBL/GenBank/DDBJ whole genome shotgun (WGS) entry which is preliminary data.</text>
</comment>
<evidence type="ECO:0000313" key="3">
    <source>
        <dbReference type="Proteomes" id="UP001157974"/>
    </source>
</evidence>
<dbReference type="AlphaFoldDB" id="A0AAV8V4D9"/>
<feature type="chain" id="PRO_5043361772" evidence="1">
    <location>
        <begin position="17"/>
        <end position="241"/>
    </location>
</feature>